<evidence type="ECO:0000313" key="1">
    <source>
        <dbReference type="EMBL" id="KAF7511375.1"/>
    </source>
</evidence>
<dbReference type="AlphaFoldDB" id="A0A8H7E7L6"/>
<dbReference type="EMBL" id="JAACFV010000020">
    <property type="protein sequence ID" value="KAF7511375.1"/>
    <property type="molecule type" value="Genomic_DNA"/>
</dbReference>
<sequence>MEDGKVVDVLHGAEWKAERQLARNRDLQGWLAWLMPVKDDGRADLNVAMAGAKSVFIKRNECCNVQPALNI</sequence>
<comment type="caution">
    <text evidence="1">The sequence shown here is derived from an EMBL/GenBank/DDBJ whole genome shotgun (WGS) entry which is preliminary data.</text>
</comment>
<accession>A0A8H7E7L6</accession>
<name>A0A8H7E7L6_9EURO</name>
<gene>
    <name evidence="1" type="ORF">GJ744_004564</name>
</gene>
<evidence type="ECO:0000313" key="2">
    <source>
        <dbReference type="Proteomes" id="UP000606974"/>
    </source>
</evidence>
<reference evidence="1" key="1">
    <citation type="submission" date="2020-02" db="EMBL/GenBank/DDBJ databases">
        <authorList>
            <person name="Palmer J.M."/>
        </authorList>
    </citation>
    <scope>NUCLEOTIDE SEQUENCE</scope>
    <source>
        <strain evidence="1">EPUS1.4</strain>
        <tissue evidence="1">Thallus</tissue>
    </source>
</reference>
<keyword evidence="2" id="KW-1185">Reference proteome</keyword>
<dbReference type="Proteomes" id="UP000606974">
    <property type="component" value="Unassembled WGS sequence"/>
</dbReference>
<proteinExistence type="predicted"/>
<organism evidence="1 2">
    <name type="scientific">Endocarpon pusillum</name>
    <dbReference type="NCBI Taxonomy" id="364733"/>
    <lineage>
        <taxon>Eukaryota</taxon>
        <taxon>Fungi</taxon>
        <taxon>Dikarya</taxon>
        <taxon>Ascomycota</taxon>
        <taxon>Pezizomycotina</taxon>
        <taxon>Eurotiomycetes</taxon>
        <taxon>Chaetothyriomycetidae</taxon>
        <taxon>Verrucariales</taxon>
        <taxon>Verrucariaceae</taxon>
        <taxon>Endocarpon</taxon>
    </lineage>
</organism>
<protein>
    <submittedName>
        <fullName evidence="1">Uncharacterized protein</fullName>
    </submittedName>
</protein>